<dbReference type="Pfam" id="PF08662">
    <property type="entry name" value="eIF2A"/>
    <property type="match status" value="1"/>
</dbReference>
<dbReference type="PIRSF" id="PIRSF017222">
    <property type="entry name" value="eIF2A"/>
    <property type="match status" value="1"/>
</dbReference>
<dbReference type="InterPro" id="IPR015943">
    <property type="entry name" value="WD40/YVTN_repeat-like_dom_sf"/>
</dbReference>
<dbReference type="GO" id="GO:0022627">
    <property type="term" value="C:cytosolic small ribosomal subunit"/>
    <property type="evidence" value="ECO:0007669"/>
    <property type="project" value="TreeGrafter"/>
</dbReference>
<evidence type="ECO:0000256" key="7">
    <source>
        <dbReference type="ARBA" id="ARBA00022845"/>
    </source>
</evidence>
<evidence type="ECO:0000256" key="10">
    <source>
        <dbReference type="SAM" id="MobiDB-lite"/>
    </source>
</evidence>
<dbReference type="Gene3D" id="2.130.10.10">
    <property type="entry name" value="YVTN repeat-like/Quinoprotein amine dehydrogenase"/>
    <property type="match status" value="1"/>
</dbReference>
<gene>
    <name evidence="12" type="ORF">BpHYR1_003533</name>
</gene>
<evidence type="ECO:0000256" key="8">
    <source>
        <dbReference type="ARBA" id="ARBA00022917"/>
    </source>
</evidence>
<reference evidence="12 13" key="1">
    <citation type="journal article" date="2018" name="Sci. Rep.">
        <title>Genomic signatures of local adaptation to the degree of environmental predictability in rotifers.</title>
        <authorList>
            <person name="Franch-Gras L."/>
            <person name="Hahn C."/>
            <person name="Garcia-Roger E.M."/>
            <person name="Carmona M.J."/>
            <person name="Serra M."/>
            <person name="Gomez A."/>
        </authorList>
    </citation>
    <scope>NUCLEOTIDE SEQUENCE [LARGE SCALE GENOMIC DNA]</scope>
    <source>
        <strain evidence="12">HYR1</strain>
    </source>
</reference>
<evidence type="ECO:0000256" key="1">
    <source>
        <dbReference type="ARBA" id="ARBA00003993"/>
    </source>
</evidence>
<keyword evidence="6" id="KW-0677">Repeat</keyword>
<feature type="domain" description="Translation initiation factor beta propellor-like" evidence="11">
    <location>
        <begin position="221"/>
        <end position="418"/>
    </location>
</feature>
<evidence type="ECO:0000256" key="3">
    <source>
        <dbReference type="ARBA" id="ARBA00013819"/>
    </source>
</evidence>
<evidence type="ECO:0000256" key="4">
    <source>
        <dbReference type="ARBA" id="ARBA00022540"/>
    </source>
</evidence>
<dbReference type="AlphaFoldDB" id="A0A3M7QB63"/>
<evidence type="ECO:0000256" key="9">
    <source>
        <dbReference type="PIRNR" id="PIRNR017222"/>
    </source>
</evidence>
<keyword evidence="7 9" id="KW-0810">Translation regulation</keyword>
<evidence type="ECO:0000256" key="5">
    <source>
        <dbReference type="ARBA" id="ARBA00022574"/>
    </source>
</evidence>
<keyword evidence="8 9" id="KW-0648">Protein biosynthesis</keyword>
<organism evidence="12 13">
    <name type="scientific">Brachionus plicatilis</name>
    <name type="common">Marine rotifer</name>
    <name type="synonym">Brachionus muelleri</name>
    <dbReference type="NCBI Taxonomy" id="10195"/>
    <lineage>
        <taxon>Eukaryota</taxon>
        <taxon>Metazoa</taxon>
        <taxon>Spiralia</taxon>
        <taxon>Gnathifera</taxon>
        <taxon>Rotifera</taxon>
        <taxon>Eurotatoria</taxon>
        <taxon>Monogononta</taxon>
        <taxon>Pseudotrocha</taxon>
        <taxon>Ploima</taxon>
        <taxon>Brachionidae</taxon>
        <taxon>Brachionus</taxon>
    </lineage>
</organism>
<dbReference type="GO" id="GO:0000049">
    <property type="term" value="F:tRNA binding"/>
    <property type="evidence" value="ECO:0007669"/>
    <property type="project" value="UniProtKB-UniRule"/>
</dbReference>
<dbReference type="SUPFAM" id="SSF82171">
    <property type="entry name" value="DPP6 N-terminal domain-like"/>
    <property type="match status" value="1"/>
</dbReference>
<dbReference type="GO" id="GO:0043022">
    <property type="term" value="F:ribosome binding"/>
    <property type="evidence" value="ECO:0007669"/>
    <property type="project" value="UniProtKB-UniRule"/>
</dbReference>
<comment type="similarity">
    <text evidence="2 9">Belongs to the WD repeat EIF2A family.</text>
</comment>
<accession>A0A3M7QB63</accession>
<dbReference type="PANTHER" id="PTHR13227:SF0">
    <property type="entry name" value="EUKARYOTIC TRANSLATION INITIATION FACTOR 2A"/>
    <property type="match status" value="1"/>
</dbReference>
<dbReference type="Proteomes" id="UP000276133">
    <property type="component" value="Unassembled WGS sequence"/>
</dbReference>
<evidence type="ECO:0000259" key="11">
    <source>
        <dbReference type="Pfam" id="PF08662"/>
    </source>
</evidence>
<keyword evidence="5" id="KW-0853">WD repeat</keyword>
<dbReference type="OrthoDB" id="2194683at2759"/>
<evidence type="ECO:0000313" key="13">
    <source>
        <dbReference type="Proteomes" id="UP000276133"/>
    </source>
</evidence>
<dbReference type="GO" id="GO:0003729">
    <property type="term" value="F:mRNA binding"/>
    <property type="evidence" value="ECO:0007669"/>
    <property type="project" value="TreeGrafter"/>
</dbReference>
<evidence type="ECO:0000313" key="12">
    <source>
        <dbReference type="EMBL" id="RNA08563.1"/>
    </source>
</evidence>
<dbReference type="GO" id="GO:0003743">
    <property type="term" value="F:translation initiation factor activity"/>
    <property type="evidence" value="ECO:0007669"/>
    <property type="project" value="UniProtKB-UniRule"/>
</dbReference>
<evidence type="ECO:0000256" key="6">
    <source>
        <dbReference type="ARBA" id="ARBA00022737"/>
    </source>
</evidence>
<dbReference type="STRING" id="10195.A0A3M7QB63"/>
<feature type="region of interest" description="Disordered" evidence="10">
    <location>
        <begin position="448"/>
        <end position="491"/>
    </location>
</feature>
<proteinExistence type="inferred from homology"/>
<comment type="caution">
    <text evidence="12">The sequence shown here is derived from an EMBL/GenBank/DDBJ whole genome shotgun (WGS) entry which is preliminary data.</text>
</comment>
<dbReference type="InterPro" id="IPR013979">
    <property type="entry name" value="TIF_beta_prop-like"/>
</dbReference>
<sequence>MASMTQSSPNPPIISVRSSEGLFLLSPNDNNYNQIAKFNNFHDESKNCRISAFDPTGKYFAYCNSIKCRVIDLQDDCKVVVEIERPRTSYLKFSPRGNYLITWETFHISKDNQKESANLNIIELESGNAIKSIIQKKQLEMFVEWTDDEKTFALINNGELLFFSTASPETVVNRIKMENLKDFSFNSASKCVAVYVSGKKSEPSFIRLFKYPDLSNAISNKSFFNADRVDFKWNKSGTNLLLLCSTETSQNSYYGDSTLHQINTNGESQLVQLSKKGPIYALSWNPVRDEFVVVYGTMPAKVTLFNGKSEAIYDFGTGPRNECFFSHQGNLLCLAGFGNLRGRIEVWNLSSNSRAPQELSSFQADDTTYFEWSPDGEHMLTATTAPRLRVSNGFKIWNYSGEILYNHPMSGSNELWQVQWQQGNYPTKPIAKKTSQPVIKQETKAYVPPHLRGTNKPSQIVNKLHQDDEKPDKDLKIKPTGKSSDDPEKQIKNLRKKLSQIEDLRKKQASGVKLEVNQLDKIKREDEVIAELKKLGAI</sequence>
<keyword evidence="13" id="KW-1185">Reference proteome</keyword>
<dbReference type="InterPro" id="IPR011387">
    <property type="entry name" value="TIF2A"/>
</dbReference>
<protein>
    <recommendedName>
        <fullName evidence="3 9">Eukaryotic translation initiation factor 2A</fullName>
        <shortName evidence="9">eIF-2A</shortName>
    </recommendedName>
</protein>
<name>A0A3M7QB63_BRAPC</name>
<dbReference type="PANTHER" id="PTHR13227">
    <property type="entry name" value="EUKARYOTIC TRANSLATION INITIATION FACTOR 2A"/>
    <property type="match status" value="1"/>
</dbReference>
<keyword evidence="4 9" id="KW-0396">Initiation factor</keyword>
<evidence type="ECO:0000256" key="2">
    <source>
        <dbReference type="ARBA" id="ARBA00009573"/>
    </source>
</evidence>
<dbReference type="EMBL" id="REGN01006698">
    <property type="protein sequence ID" value="RNA08563.1"/>
    <property type="molecule type" value="Genomic_DNA"/>
</dbReference>
<feature type="compositionally biased region" description="Basic and acidic residues" evidence="10">
    <location>
        <begin position="464"/>
        <end position="491"/>
    </location>
</feature>
<dbReference type="GO" id="GO:0006417">
    <property type="term" value="P:regulation of translation"/>
    <property type="evidence" value="ECO:0007669"/>
    <property type="project" value="UniProtKB-KW"/>
</dbReference>
<comment type="function">
    <text evidence="1 9">Functions in the early steps of protein synthesis of a small number of specific mRNAs. Acts by directing the binding of methionyl-tRNAi to 40S ribosomal subunits. In contrast to the eIF-2 complex, it binds methionyl-tRNAi to 40S subunits in a codon-dependent manner, whereas the eIF-2 complex binds methionyl-tRNAi to 40S subunits in a GTP-dependent manner.</text>
</comment>